<keyword evidence="1" id="KW-0560">Oxidoreductase</keyword>
<name>A0A484KZU8_9ASTE</name>
<dbReference type="InterPro" id="IPR052259">
    <property type="entry name" value="Nucleoredoxin-like"/>
</dbReference>
<evidence type="ECO:0008006" key="5">
    <source>
        <dbReference type="Google" id="ProtNLM"/>
    </source>
</evidence>
<dbReference type="PANTHER" id="PTHR13871:SF96">
    <property type="entry name" value="THIOREDOXIN DOMAIN-CONTAINING PROTEIN"/>
    <property type="match status" value="1"/>
</dbReference>
<dbReference type="AlphaFoldDB" id="A0A484KZU8"/>
<evidence type="ECO:0000256" key="2">
    <source>
        <dbReference type="ARBA" id="ARBA00023027"/>
    </source>
</evidence>
<dbReference type="Gene3D" id="3.40.30.10">
    <property type="entry name" value="Glutaredoxin"/>
    <property type="match status" value="1"/>
</dbReference>
<dbReference type="Proteomes" id="UP000595140">
    <property type="component" value="Unassembled WGS sequence"/>
</dbReference>
<dbReference type="PANTHER" id="PTHR13871">
    <property type="entry name" value="THIOREDOXIN"/>
    <property type="match status" value="1"/>
</dbReference>
<evidence type="ECO:0000313" key="4">
    <source>
        <dbReference type="Proteomes" id="UP000595140"/>
    </source>
</evidence>
<accession>A0A484KZU8</accession>
<keyword evidence="2" id="KW-0520">NAD</keyword>
<dbReference type="EMBL" id="OOIL02000703">
    <property type="protein sequence ID" value="VFQ68576.1"/>
    <property type="molecule type" value="Genomic_DNA"/>
</dbReference>
<protein>
    <recommendedName>
        <fullName evidence="5">Thioredoxin-like fold domain-containing protein</fullName>
    </recommendedName>
</protein>
<organism evidence="3 4">
    <name type="scientific">Cuscuta campestris</name>
    <dbReference type="NCBI Taxonomy" id="132261"/>
    <lineage>
        <taxon>Eukaryota</taxon>
        <taxon>Viridiplantae</taxon>
        <taxon>Streptophyta</taxon>
        <taxon>Embryophyta</taxon>
        <taxon>Tracheophyta</taxon>
        <taxon>Spermatophyta</taxon>
        <taxon>Magnoliopsida</taxon>
        <taxon>eudicotyledons</taxon>
        <taxon>Gunneridae</taxon>
        <taxon>Pentapetalae</taxon>
        <taxon>asterids</taxon>
        <taxon>lamiids</taxon>
        <taxon>Solanales</taxon>
        <taxon>Convolvulaceae</taxon>
        <taxon>Cuscuteae</taxon>
        <taxon>Cuscuta</taxon>
        <taxon>Cuscuta subgen. Grammica</taxon>
        <taxon>Cuscuta sect. Cleistogrammica</taxon>
    </lineage>
</organism>
<evidence type="ECO:0000313" key="3">
    <source>
        <dbReference type="EMBL" id="VFQ68576.1"/>
    </source>
</evidence>
<evidence type="ECO:0000256" key="1">
    <source>
        <dbReference type="ARBA" id="ARBA00023002"/>
    </source>
</evidence>
<proteinExistence type="predicted"/>
<sequence>MHSLPAQLNPRAVSMRMEVKRGRNDEEDLLGMNGESQSRLKLLRRSSTSKIRLSDRTVKLLEEKVSFPNVSKCRLKHIKASIFTPGFCFRDAYECPDPRAVSKEYRIGSYFDTQCQVYSETFVDMPKAEVGKQLDVLELLGDGDLLRFSTSSQNVPSIRPTKSSEGLCKGFKKTNTGGSGDGRCDVERIQRPVLRRCANVVGGGGAMACTTSTTTTGKTEFVSMERTLNLKGKHVMICCVFVPSIWCSEDGLLVYHTALASHELARRDDFELVVVPMMREGFTHSLSAYQHFLSGFSCLAVPFQDSHRREFICSSLGFDGKLDCLVLDPSQEVLYHGPPLSFPFVGAAHECFPFTPDREWLFLSSKYNRENRSLGELLGLSDTDVLYNIEYLAGGRLKEEDGHSITISELKQKVVGVYIHWDGLGLRLDSLLTWEAVHAALDPECKMDIPVEKLKGKIVVLYLYQDSQKCLADKLAAWYKRYIKGWHSNVEVVAVCIDVDMRFGAMDEEFMDMGWLVCCADPTKAARLCKEYFHPRLKPREALVAFDEDGRIASLDPNHIFQCKDPPFHGDLREEICLKDFEDAGYDYMPH</sequence>
<keyword evidence="4" id="KW-1185">Reference proteome</keyword>
<dbReference type="GO" id="GO:0016491">
    <property type="term" value="F:oxidoreductase activity"/>
    <property type="evidence" value="ECO:0007669"/>
    <property type="project" value="UniProtKB-KW"/>
</dbReference>
<gene>
    <name evidence="3" type="ORF">CCAM_LOCUS10352</name>
</gene>
<reference evidence="3 4" key="1">
    <citation type="submission" date="2018-04" db="EMBL/GenBank/DDBJ databases">
        <authorList>
            <person name="Vogel A."/>
        </authorList>
    </citation>
    <scope>NUCLEOTIDE SEQUENCE [LARGE SCALE GENOMIC DNA]</scope>
</reference>